<evidence type="ECO:0000259" key="1">
    <source>
        <dbReference type="Pfam" id="PF05368"/>
    </source>
</evidence>
<reference evidence="3" key="1">
    <citation type="journal article" date="2020" name="Stud. Mycol.">
        <title>101 Dothideomycetes genomes: A test case for predicting lifestyles and emergence of pathogens.</title>
        <authorList>
            <person name="Haridas S."/>
            <person name="Albert R."/>
            <person name="Binder M."/>
            <person name="Bloem J."/>
            <person name="LaButti K."/>
            <person name="Salamov A."/>
            <person name="Andreopoulos B."/>
            <person name="Baker S."/>
            <person name="Barry K."/>
            <person name="Bills G."/>
            <person name="Bluhm B."/>
            <person name="Cannon C."/>
            <person name="Castanera R."/>
            <person name="Culley D."/>
            <person name="Daum C."/>
            <person name="Ezra D."/>
            <person name="Gonzalez J."/>
            <person name="Henrissat B."/>
            <person name="Kuo A."/>
            <person name="Liang C."/>
            <person name="Lipzen A."/>
            <person name="Lutzoni F."/>
            <person name="Magnuson J."/>
            <person name="Mondo S."/>
            <person name="Nolan M."/>
            <person name="Ohm R."/>
            <person name="Pangilinan J."/>
            <person name="Park H.-J."/>
            <person name="Ramirez L."/>
            <person name="Alfaro M."/>
            <person name="Sun H."/>
            <person name="Tritt A."/>
            <person name="Yoshinaga Y."/>
            <person name="Zwiers L.-H."/>
            <person name="Turgeon B."/>
            <person name="Goodwin S."/>
            <person name="Spatafora J."/>
            <person name="Crous P."/>
            <person name="Grigoriev I."/>
        </authorList>
    </citation>
    <scope>NUCLEOTIDE SEQUENCE [LARGE SCALE GENOMIC DNA]</scope>
    <source>
        <strain evidence="3">CBS 304.66</strain>
    </source>
</reference>
<dbReference type="AlphaFoldDB" id="A0A9P4K5L1"/>
<dbReference type="OrthoDB" id="419598at2759"/>
<dbReference type="InterPro" id="IPR036291">
    <property type="entry name" value="NAD(P)-bd_dom_sf"/>
</dbReference>
<comment type="caution">
    <text evidence="2">The sequence shown here is derived from an EMBL/GenBank/DDBJ whole genome shotgun (WGS) entry which is preliminary data.</text>
</comment>
<evidence type="ECO:0000313" key="2">
    <source>
        <dbReference type="EMBL" id="KAF2262553.1"/>
    </source>
</evidence>
<dbReference type="Proteomes" id="UP000800093">
    <property type="component" value="Unassembled WGS sequence"/>
</dbReference>
<dbReference type="PANTHER" id="PTHR43349">
    <property type="entry name" value="PINORESINOL REDUCTASE-RELATED"/>
    <property type="match status" value="1"/>
</dbReference>
<protein>
    <submittedName>
        <fullName evidence="2">Isoflavone reductase family protein</fullName>
    </submittedName>
</protein>
<proteinExistence type="predicted"/>
<keyword evidence="3" id="KW-1185">Reference proteome</keyword>
<dbReference type="EMBL" id="ML986639">
    <property type="protein sequence ID" value="KAF2262553.1"/>
    <property type="molecule type" value="Genomic_DNA"/>
</dbReference>
<dbReference type="InterPro" id="IPR008030">
    <property type="entry name" value="NmrA-like"/>
</dbReference>
<dbReference type="Pfam" id="PF05368">
    <property type="entry name" value="NmrA"/>
    <property type="match status" value="1"/>
</dbReference>
<dbReference type="InterPro" id="IPR050608">
    <property type="entry name" value="NmrA-type/Isoflavone_red_sf"/>
</dbReference>
<sequence length="324" mass="36284">MAKQSVLLLGATGETGGSILEGLLENGSFDITCLVQPSSSTKSSVQALRNRGLKIVIGDLNGSVEALAEVVRGFNTIISAISPPYQMAQIALVDAVAMTTTTSRFVPCAFTTVCPPGGVMHQRDEKEIVYQRIWGHHLPYTIIDVGYWHQFSFPRIPSGRFDYAMLLPRNDIYGDGNVPNLMSDLRDIGKFVARIVRDERTINKKVVAYSDVLSQNDVVAIVEEKSGEKVEVTHVTEDEAIQRRDKARVALEAYPSDNMNTMARWTNEYNVSKYVRKDNTLENAKYLGYIDARELYPDFQPIRFETFVQELLQGEAKKLYAGKF</sequence>
<evidence type="ECO:0000313" key="3">
    <source>
        <dbReference type="Proteomes" id="UP000800093"/>
    </source>
</evidence>
<organism evidence="2 3">
    <name type="scientific">Lojkania enalia</name>
    <dbReference type="NCBI Taxonomy" id="147567"/>
    <lineage>
        <taxon>Eukaryota</taxon>
        <taxon>Fungi</taxon>
        <taxon>Dikarya</taxon>
        <taxon>Ascomycota</taxon>
        <taxon>Pezizomycotina</taxon>
        <taxon>Dothideomycetes</taxon>
        <taxon>Pleosporomycetidae</taxon>
        <taxon>Pleosporales</taxon>
        <taxon>Pleosporales incertae sedis</taxon>
        <taxon>Lojkania</taxon>
    </lineage>
</organism>
<dbReference type="Gene3D" id="3.90.25.10">
    <property type="entry name" value="UDP-galactose 4-epimerase, domain 1"/>
    <property type="match status" value="1"/>
</dbReference>
<name>A0A9P4K5L1_9PLEO</name>
<gene>
    <name evidence="2" type="ORF">CC78DRAFT_498326</name>
</gene>
<dbReference type="SUPFAM" id="SSF51735">
    <property type="entry name" value="NAD(P)-binding Rossmann-fold domains"/>
    <property type="match status" value="1"/>
</dbReference>
<feature type="domain" description="NmrA-like" evidence="1">
    <location>
        <begin position="3"/>
        <end position="302"/>
    </location>
</feature>
<dbReference type="PANTHER" id="PTHR43349:SF93">
    <property type="entry name" value="ISOFLAVONE REDUCTASE HOMOLOG P3-RELATED"/>
    <property type="match status" value="1"/>
</dbReference>
<dbReference type="Gene3D" id="3.40.50.720">
    <property type="entry name" value="NAD(P)-binding Rossmann-like Domain"/>
    <property type="match status" value="1"/>
</dbReference>
<accession>A0A9P4K5L1</accession>